<dbReference type="AlphaFoldDB" id="A0AAE3KYJ2"/>
<name>A0AAE3KYJ2_9EURY</name>
<keyword evidence="2" id="KW-1185">Reference proteome</keyword>
<evidence type="ECO:0000313" key="1">
    <source>
        <dbReference type="EMBL" id="MCQ6962168.1"/>
    </source>
</evidence>
<reference evidence="1 2" key="1">
    <citation type="journal article" date="2011" name="Appl. Environ. Microbiol.">
        <title>Methanogenic archaea isolated from Taiwan's Chelungpu fault.</title>
        <authorList>
            <person name="Wu S.Y."/>
            <person name="Lai M.C."/>
        </authorList>
    </citation>
    <scope>NUCLEOTIDE SEQUENCE [LARGE SCALE GENOMIC DNA]</scope>
    <source>
        <strain evidence="1 2">St545Mb</strain>
    </source>
</reference>
<proteinExistence type="predicted"/>
<organism evidence="1 2">
    <name type="scientific">Methanolobus chelungpuianus</name>
    <dbReference type="NCBI Taxonomy" id="502115"/>
    <lineage>
        <taxon>Archaea</taxon>
        <taxon>Methanobacteriati</taxon>
        <taxon>Methanobacteriota</taxon>
        <taxon>Stenosarchaea group</taxon>
        <taxon>Methanomicrobia</taxon>
        <taxon>Methanosarcinales</taxon>
        <taxon>Methanosarcinaceae</taxon>
        <taxon>Methanolobus</taxon>
    </lineage>
</organism>
<protein>
    <submittedName>
        <fullName evidence="1">Uncharacterized protein</fullName>
    </submittedName>
</protein>
<sequence>MKCRDLGFNDDFIVIDNDPETVKEKMFQHIMDKHKEEYDLLSDFHQDEIKSKMDFLIRRGCGCGVLKL</sequence>
<comment type="caution">
    <text evidence="1">The sequence shown here is derived from an EMBL/GenBank/DDBJ whole genome shotgun (WGS) entry which is preliminary data.</text>
</comment>
<evidence type="ECO:0000313" key="2">
    <source>
        <dbReference type="Proteomes" id="UP001206983"/>
    </source>
</evidence>
<gene>
    <name evidence="1" type="ORF">PV02_03265</name>
</gene>
<accession>A0AAE3KYJ2</accession>
<dbReference type="EMBL" id="JTEO01000002">
    <property type="protein sequence ID" value="MCQ6962168.1"/>
    <property type="molecule type" value="Genomic_DNA"/>
</dbReference>
<dbReference type="Proteomes" id="UP001206983">
    <property type="component" value="Unassembled WGS sequence"/>
</dbReference>